<keyword evidence="3" id="KW-1185">Reference proteome</keyword>
<protein>
    <submittedName>
        <fullName evidence="2">Uncharacterized protein</fullName>
    </submittedName>
</protein>
<keyword evidence="1" id="KW-0812">Transmembrane</keyword>
<evidence type="ECO:0000256" key="1">
    <source>
        <dbReference type="SAM" id="Phobius"/>
    </source>
</evidence>
<evidence type="ECO:0000313" key="2">
    <source>
        <dbReference type="EMBL" id="GJT93691.1"/>
    </source>
</evidence>
<dbReference type="Proteomes" id="UP001151760">
    <property type="component" value="Unassembled WGS sequence"/>
</dbReference>
<feature type="transmembrane region" description="Helical" evidence="1">
    <location>
        <begin position="78"/>
        <end position="96"/>
    </location>
</feature>
<sequence>MWMTFLSHRILSWILLIYQSILWMRRIPVPGQMTYLVASLTPDSARSYVMQGASFTQGTISTIPFVGSISPEGFLPPILLLMVIIAMVVVVAFGGVPSILKLSFMFLMGLLVLAIVAACASRVVATLSATSFLIGSEIYSYEDNMK</sequence>
<dbReference type="EMBL" id="BQNB010020225">
    <property type="protein sequence ID" value="GJT93691.1"/>
    <property type="molecule type" value="Genomic_DNA"/>
</dbReference>
<reference evidence="2" key="1">
    <citation type="journal article" date="2022" name="Int. J. Mol. Sci.">
        <title>Draft Genome of Tanacetum Coccineum: Genomic Comparison of Closely Related Tanacetum-Family Plants.</title>
        <authorList>
            <person name="Yamashiro T."/>
            <person name="Shiraishi A."/>
            <person name="Nakayama K."/>
            <person name="Satake H."/>
        </authorList>
    </citation>
    <scope>NUCLEOTIDE SEQUENCE</scope>
</reference>
<comment type="caution">
    <text evidence="2">The sequence shown here is derived from an EMBL/GenBank/DDBJ whole genome shotgun (WGS) entry which is preliminary data.</text>
</comment>
<keyword evidence="1" id="KW-1133">Transmembrane helix</keyword>
<gene>
    <name evidence="2" type="ORF">Tco_1082536</name>
</gene>
<proteinExistence type="predicted"/>
<accession>A0ABQ5I0N0</accession>
<keyword evidence="1" id="KW-0472">Membrane</keyword>
<reference evidence="2" key="2">
    <citation type="submission" date="2022-01" db="EMBL/GenBank/DDBJ databases">
        <authorList>
            <person name="Yamashiro T."/>
            <person name="Shiraishi A."/>
            <person name="Satake H."/>
            <person name="Nakayama K."/>
        </authorList>
    </citation>
    <scope>NUCLEOTIDE SEQUENCE</scope>
</reference>
<evidence type="ECO:0000313" key="3">
    <source>
        <dbReference type="Proteomes" id="UP001151760"/>
    </source>
</evidence>
<name>A0ABQ5I0N0_9ASTR</name>
<feature type="transmembrane region" description="Helical" evidence="1">
    <location>
        <begin position="6"/>
        <end position="24"/>
    </location>
</feature>
<feature type="transmembrane region" description="Helical" evidence="1">
    <location>
        <begin position="102"/>
        <end position="125"/>
    </location>
</feature>
<organism evidence="2 3">
    <name type="scientific">Tanacetum coccineum</name>
    <dbReference type="NCBI Taxonomy" id="301880"/>
    <lineage>
        <taxon>Eukaryota</taxon>
        <taxon>Viridiplantae</taxon>
        <taxon>Streptophyta</taxon>
        <taxon>Embryophyta</taxon>
        <taxon>Tracheophyta</taxon>
        <taxon>Spermatophyta</taxon>
        <taxon>Magnoliopsida</taxon>
        <taxon>eudicotyledons</taxon>
        <taxon>Gunneridae</taxon>
        <taxon>Pentapetalae</taxon>
        <taxon>asterids</taxon>
        <taxon>campanulids</taxon>
        <taxon>Asterales</taxon>
        <taxon>Asteraceae</taxon>
        <taxon>Asteroideae</taxon>
        <taxon>Anthemideae</taxon>
        <taxon>Anthemidinae</taxon>
        <taxon>Tanacetum</taxon>
    </lineage>
</organism>